<dbReference type="GO" id="GO:0004156">
    <property type="term" value="F:dihydropteroate synthase activity"/>
    <property type="evidence" value="ECO:0007669"/>
    <property type="project" value="UniProtKB-EC"/>
</dbReference>
<keyword evidence="6" id="KW-0479">Metal-binding</keyword>
<evidence type="ECO:0000256" key="4">
    <source>
        <dbReference type="ARBA" id="ARBA00012458"/>
    </source>
</evidence>
<accession>A0A212JC35</accession>
<evidence type="ECO:0000256" key="1">
    <source>
        <dbReference type="ARBA" id="ARBA00000012"/>
    </source>
</evidence>
<dbReference type="InterPro" id="IPR006390">
    <property type="entry name" value="DHP_synth_dom"/>
</dbReference>
<evidence type="ECO:0000256" key="2">
    <source>
        <dbReference type="ARBA" id="ARBA00001946"/>
    </source>
</evidence>
<evidence type="ECO:0000256" key="7">
    <source>
        <dbReference type="ARBA" id="ARBA00022842"/>
    </source>
</evidence>
<evidence type="ECO:0000256" key="8">
    <source>
        <dbReference type="ARBA" id="ARBA00022909"/>
    </source>
</evidence>
<dbReference type="GO" id="GO:0046872">
    <property type="term" value="F:metal ion binding"/>
    <property type="evidence" value="ECO:0007669"/>
    <property type="project" value="UniProtKB-KW"/>
</dbReference>
<evidence type="ECO:0000259" key="9">
    <source>
        <dbReference type="PROSITE" id="PS50972"/>
    </source>
</evidence>
<organism evidence="10">
    <name type="scientific">uncultured Alphaproteobacteria bacterium</name>
    <dbReference type="NCBI Taxonomy" id="91750"/>
    <lineage>
        <taxon>Bacteria</taxon>
        <taxon>Pseudomonadati</taxon>
        <taxon>Pseudomonadota</taxon>
        <taxon>Alphaproteobacteria</taxon>
        <taxon>environmental samples</taxon>
    </lineage>
</organism>
<dbReference type="PROSITE" id="PS50972">
    <property type="entry name" value="PTERIN_BINDING"/>
    <property type="match status" value="1"/>
</dbReference>
<keyword evidence="8" id="KW-0289">Folate biosynthesis</keyword>
<evidence type="ECO:0000256" key="3">
    <source>
        <dbReference type="ARBA" id="ARBA00004763"/>
    </source>
</evidence>
<dbReference type="PROSITE" id="PS00792">
    <property type="entry name" value="DHPS_1"/>
    <property type="match status" value="1"/>
</dbReference>
<dbReference type="Gene3D" id="3.20.20.20">
    <property type="entry name" value="Dihydropteroate synthase-like"/>
    <property type="match status" value="1"/>
</dbReference>
<protein>
    <recommendedName>
        <fullName evidence="4">dihydropteroate synthase</fullName>
        <ecNumber evidence="4">2.5.1.15</ecNumber>
    </recommendedName>
</protein>
<evidence type="ECO:0000313" key="10">
    <source>
        <dbReference type="EMBL" id="SBV96962.1"/>
    </source>
</evidence>
<dbReference type="SUPFAM" id="SSF51717">
    <property type="entry name" value="Dihydropteroate synthetase-like"/>
    <property type="match status" value="1"/>
</dbReference>
<comment type="cofactor">
    <cofactor evidence="2">
        <name>Mg(2+)</name>
        <dbReference type="ChEBI" id="CHEBI:18420"/>
    </cofactor>
</comment>
<proteinExistence type="predicted"/>
<dbReference type="NCBIfam" id="TIGR01496">
    <property type="entry name" value="DHPS"/>
    <property type="match status" value="1"/>
</dbReference>
<dbReference type="EC" id="2.5.1.15" evidence="4"/>
<dbReference type="GO" id="GO:0046656">
    <property type="term" value="P:folic acid biosynthetic process"/>
    <property type="evidence" value="ECO:0007669"/>
    <property type="project" value="UniProtKB-KW"/>
</dbReference>
<sequence>MDTDVRVETVRYPTAGSGVAFSSSAKVYIAPAGVLSGPRAAGIVASGRALPFGGDQAFCCAYLAARSGGKVAVYRMGVQELMDLHPAVDAAMAALAPALPRFGGVAMDRPRVMGIVNVTPDSFSDGGERFDAATAIADALAMVEAGADIVDVGGESTRPGAPEVPPEEEIRRVVPVVRALAEAGVCVSVDTRHAATMAAAVQAGARIVNDVTALTGDLDALRAVRDGGAAVVLMHMQGEPQTMQAAPEYANAPFDVFDYLEARVNACVAAGIPRERLCVDPGIGFGKTKAHNLAILRWLAVYRTLGVPVLLGASRKSLIPAVCGDMEPKARLPGSLTLALGGARNGANVVRVHDVAETVQALAIQAAVERAE</sequence>
<dbReference type="PANTHER" id="PTHR20941:SF1">
    <property type="entry name" value="FOLIC ACID SYNTHESIS PROTEIN FOL1"/>
    <property type="match status" value="1"/>
</dbReference>
<dbReference type="EMBL" id="FLUO01000001">
    <property type="protein sequence ID" value="SBV96962.1"/>
    <property type="molecule type" value="Genomic_DNA"/>
</dbReference>
<dbReference type="PROSITE" id="PS00793">
    <property type="entry name" value="DHPS_2"/>
    <property type="match status" value="1"/>
</dbReference>
<dbReference type="InterPro" id="IPR045031">
    <property type="entry name" value="DHP_synth-like"/>
</dbReference>
<feature type="domain" description="Pterin-binding" evidence="9">
    <location>
        <begin position="110"/>
        <end position="363"/>
    </location>
</feature>
<comment type="catalytic activity">
    <reaction evidence="1">
        <text>(7,8-dihydropterin-6-yl)methyl diphosphate + 4-aminobenzoate = 7,8-dihydropteroate + diphosphate</text>
        <dbReference type="Rhea" id="RHEA:19949"/>
        <dbReference type="ChEBI" id="CHEBI:17836"/>
        <dbReference type="ChEBI" id="CHEBI:17839"/>
        <dbReference type="ChEBI" id="CHEBI:33019"/>
        <dbReference type="ChEBI" id="CHEBI:72950"/>
        <dbReference type="EC" id="2.5.1.15"/>
    </reaction>
</comment>
<evidence type="ECO:0000256" key="5">
    <source>
        <dbReference type="ARBA" id="ARBA00022679"/>
    </source>
</evidence>
<keyword evidence="5" id="KW-0808">Transferase</keyword>
<evidence type="ECO:0000256" key="6">
    <source>
        <dbReference type="ARBA" id="ARBA00022723"/>
    </source>
</evidence>
<keyword evidence="7" id="KW-0460">Magnesium</keyword>
<dbReference type="Pfam" id="PF00809">
    <property type="entry name" value="Pterin_bind"/>
    <property type="match status" value="1"/>
</dbReference>
<reference evidence="10" key="1">
    <citation type="submission" date="2016-04" db="EMBL/GenBank/DDBJ databases">
        <authorList>
            <person name="Evans L.H."/>
            <person name="Alamgir A."/>
            <person name="Owens N."/>
            <person name="Weber N.D."/>
            <person name="Virtaneva K."/>
            <person name="Barbian K."/>
            <person name="Babar A."/>
            <person name="Rosenke K."/>
        </authorList>
    </citation>
    <scope>NUCLEOTIDE SEQUENCE</scope>
    <source>
        <strain evidence="10">86</strain>
    </source>
</reference>
<name>A0A212JC35_9PROT</name>
<comment type="pathway">
    <text evidence="3">Cofactor biosynthesis; tetrahydrofolate biosynthesis; 7,8-dihydrofolate from 2-amino-4-hydroxy-6-hydroxymethyl-7,8-dihydropteridine diphosphate and 4-aminobenzoate: step 1/2.</text>
</comment>
<dbReference type="GO" id="GO:0046654">
    <property type="term" value="P:tetrahydrofolate biosynthetic process"/>
    <property type="evidence" value="ECO:0007669"/>
    <property type="project" value="TreeGrafter"/>
</dbReference>
<gene>
    <name evidence="10" type="ORF">KL86APRO_10826</name>
</gene>
<dbReference type="CDD" id="cd00739">
    <property type="entry name" value="DHPS"/>
    <property type="match status" value="1"/>
</dbReference>
<dbReference type="GO" id="GO:0005829">
    <property type="term" value="C:cytosol"/>
    <property type="evidence" value="ECO:0007669"/>
    <property type="project" value="TreeGrafter"/>
</dbReference>
<dbReference type="InterPro" id="IPR011005">
    <property type="entry name" value="Dihydropteroate_synth-like_sf"/>
</dbReference>
<dbReference type="PANTHER" id="PTHR20941">
    <property type="entry name" value="FOLATE SYNTHESIS PROTEINS"/>
    <property type="match status" value="1"/>
</dbReference>
<dbReference type="AlphaFoldDB" id="A0A212JC35"/>
<dbReference type="InterPro" id="IPR000489">
    <property type="entry name" value="Pterin-binding_dom"/>
</dbReference>